<evidence type="ECO:0000313" key="5">
    <source>
        <dbReference type="Proteomes" id="UP000242861"/>
    </source>
</evidence>
<dbReference type="SUPFAM" id="SSF52540">
    <property type="entry name" value="P-loop containing nucleoside triphosphate hydrolases"/>
    <property type="match status" value="1"/>
</dbReference>
<dbReference type="Pfam" id="PF12458">
    <property type="entry name" value="DUF3686"/>
    <property type="match status" value="1"/>
</dbReference>
<feature type="domain" description="DUF3686" evidence="2">
    <location>
        <begin position="37"/>
        <end position="483"/>
    </location>
</feature>
<evidence type="ECO:0000259" key="3">
    <source>
        <dbReference type="Pfam" id="PF25472"/>
    </source>
</evidence>
<dbReference type="RefSeq" id="WP_101193444.1">
    <property type="nucleotide sequence ID" value="NZ_PIYS01000015.1"/>
</dbReference>
<dbReference type="InterPro" id="IPR027417">
    <property type="entry name" value="P-loop_NTPase"/>
</dbReference>
<protein>
    <submittedName>
        <fullName evidence="4">DNA repair protein</fullName>
    </submittedName>
</protein>
<dbReference type="GO" id="GO:0016887">
    <property type="term" value="F:ATP hydrolysis activity"/>
    <property type="evidence" value="ECO:0007669"/>
    <property type="project" value="InterPro"/>
</dbReference>
<dbReference type="InterPro" id="IPR011704">
    <property type="entry name" value="ATPase_dyneun-rel_AAA"/>
</dbReference>
<comment type="caution">
    <text evidence="4">The sequence shown here is derived from an EMBL/GenBank/DDBJ whole genome shotgun (WGS) entry which is preliminary data.</text>
</comment>
<accession>A0A2I0CQ27</accession>
<feature type="domain" description="ATPase dynein-related AAA" evidence="1">
    <location>
        <begin position="1290"/>
        <end position="1417"/>
    </location>
</feature>
<evidence type="ECO:0000259" key="1">
    <source>
        <dbReference type="Pfam" id="PF07728"/>
    </source>
</evidence>
<dbReference type="Pfam" id="PF25472">
    <property type="entry name" value="DUF7902"/>
    <property type="match status" value="1"/>
</dbReference>
<name>A0A2I0CQ27_9PSED</name>
<dbReference type="Proteomes" id="UP000242861">
    <property type="component" value="Unassembled WGS sequence"/>
</dbReference>
<dbReference type="Pfam" id="PF07728">
    <property type="entry name" value="AAA_5"/>
    <property type="match status" value="1"/>
</dbReference>
<dbReference type="EMBL" id="PIYS01000015">
    <property type="protein sequence ID" value="PKF71251.1"/>
    <property type="molecule type" value="Genomic_DNA"/>
</dbReference>
<dbReference type="Gene3D" id="3.40.50.300">
    <property type="entry name" value="P-loop containing nucleotide triphosphate hydrolases"/>
    <property type="match status" value="1"/>
</dbReference>
<sequence>MSDAQAPQTQDLVDKAVAAGGAYEVLHKRLHEQGQRLQQISEQLNQQRLETFGSSQMAVSARLRIRTENNCIARDIVQVGDCLLFGYNVFLGLKKETRVEDVFSLYRLVEQEEGYEAEAVPLAGSFLAHASFVADFNELYSYYKNTRLLQLVVRDGKLLASFQIGERVSDLRVFRWSISVDGQDIRYIDNRGERDIALPAPFDFEWQKCTRDSVVNGRHPHLNILDTLFVETIGGDLTVKIENNTNDGLGIYREPVQDKTQSLDDAQVEYARVGGLILLKILPYREEHWRYLVFNSLNGTVERIDAIGLACVQLPEDHGIIFPGGYYLQSGEHKTFEQSMAGMRFKRAVRSPNGEDVLYIFYHPEEGRAVLLCYNLITRQLQNPLFGHGYARLEDGRMVIFAAENEPTRIHPMQVWQTPFCTAEYAARQPARSGLLGKIGNAELVRGISDLYALSREIDSPTVSLQRYAALCQQTRRLFDAYHWLSHAQLTGLAPLLREITATAELVLDEYEKVESIRQQSAKAMQDAESRHKALLDSLLPDSWEQAQSFVDALNGITTQRGLLLTIREYRYIDLARLDVMEAELLAAQERVSAATATFLAGDAALQPFVSRLHSLDEQAQKAASVVQLAEPLAALQTMAADLDMLSALMASLKIDDATQRTRIVESISEIYARLNQARARAEQRRKGLGSAESVAQFGAQFKLFSQGITNALGQAQDPERCDEQLARLLVQLEELESQFGDQEQFLGDILAKREELLETFEAHKQALLDERQRKAQGVLEAARRILDSLARRTARFTRAEELNAFFAADPLILKLREMTERLRALQDSVKADDIEARLKGARDQAVRALRDKSELFEEGGNVIKLGPRHRFSVNSQELDLTLLPRGEQLYLHLTGTDFLEPLANAELEALKPFWQVALESESAQLYRGEYLAGEVLAAADEGREGLDLERLKSLLAQPDELARLVRDFAAPRYKEGYEKGIHDHDAAAILIQLLPLRDSAGLLRYGATARALACLLWAVQRDNPALAQWPERARSGRHMQQLFGHREALQQLQEEIAQALRAFLAEQPVGLDVALVGEAAEYLVQVLAAERAEFVFSKYARQLLDGLRLRLQAARLWDDYQQALAHLDGRPAAQWALLDNWLRGLCAQDEFAALSGYVAEAVALSLLGEALPGRVSEVDLRFSVAPLMGEHPRIVERQLVLAVDDLFARLRQHRTQFLPGLQRYQALRQAVIAEQRTALRLSEFKPRPLSSFVRNKLINDVYLGFIGDNLAKQMGTVGEGKRSDLMGLLMLISPPGYGKTTLMEYVAHRLGLIFMKINGPALGHEVRSVDPAQAPDATSRQELEKLNLALEMGNNVMLYVDDIQHTHPEFLQKFISLCDGTRRIEGVWKGQTKTYDMRGKKFCVIMSGNPYTESGELFKIPDMLANRADIYNLGDTLGGMQEAFALSYIENSLTSNPVLAPLATRDMADLYRFVAKAEGKPFSSNELSHSYSGAEINEIVSTLQRLMQVRDVVGRVNQQYIVSAAQADQYRSEPPFKLQGSYRNMNKMAEKVSAVMNDAELLQLIADHYQGEAQLLTSGAEENLLKLAELRGNMTAEQAERWTQIKRDFLRNKAMGGSDSDVGARLVAQLNDLVESVRGLGRPGGREEALPALLQAVEQWQQTPPQLAVHVQVPPQQGVQAVLESLADSLQNSLLPLVRAMDKKIDIDLGTHNRMQQISGQLRELAEQLGAGQGSAG</sequence>
<evidence type="ECO:0000313" key="4">
    <source>
        <dbReference type="EMBL" id="PKF71251.1"/>
    </source>
</evidence>
<reference evidence="5" key="1">
    <citation type="submission" date="2017-12" db="EMBL/GenBank/DDBJ databases">
        <authorList>
            <person name="Yu X.-Y."/>
        </authorList>
    </citation>
    <scope>NUCLEOTIDE SEQUENCE [LARGE SCALE GENOMIC DNA]</scope>
    <source>
        <strain evidence="5">ZYSR67-Z</strain>
    </source>
</reference>
<proteinExistence type="predicted"/>
<evidence type="ECO:0000259" key="2">
    <source>
        <dbReference type="Pfam" id="PF12458"/>
    </source>
</evidence>
<organism evidence="4 5">
    <name type="scientific">Pseudomonas fluvialis</name>
    <dbReference type="NCBI Taxonomy" id="1793966"/>
    <lineage>
        <taxon>Bacteria</taxon>
        <taxon>Pseudomonadati</taxon>
        <taxon>Pseudomonadota</taxon>
        <taxon>Gammaproteobacteria</taxon>
        <taxon>Pseudomonadales</taxon>
        <taxon>Pseudomonadaceae</taxon>
        <taxon>Pseudomonas</taxon>
    </lineage>
</organism>
<gene>
    <name evidence="4" type="ORF">CW360_08855</name>
</gene>
<dbReference type="InterPro" id="IPR057224">
    <property type="entry name" value="DUF7902"/>
</dbReference>
<dbReference type="InterPro" id="IPR020958">
    <property type="entry name" value="DUF3686"/>
</dbReference>
<feature type="domain" description="DUF7902" evidence="3">
    <location>
        <begin position="605"/>
        <end position="687"/>
    </location>
</feature>
<dbReference type="GO" id="GO:0005524">
    <property type="term" value="F:ATP binding"/>
    <property type="evidence" value="ECO:0007669"/>
    <property type="project" value="InterPro"/>
</dbReference>